<proteinExistence type="predicted"/>
<name>A0ABQ3X530_9ACTN</name>
<keyword evidence="2" id="KW-1185">Reference proteome</keyword>
<dbReference type="EMBL" id="BOMG01000032">
    <property type="protein sequence ID" value="GID53591.1"/>
    <property type="molecule type" value="Genomic_DNA"/>
</dbReference>
<dbReference type="Proteomes" id="UP000612282">
    <property type="component" value="Unassembled WGS sequence"/>
</dbReference>
<gene>
    <name evidence="1" type="ORF">Aco03nite_019950</name>
</gene>
<protein>
    <submittedName>
        <fullName evidence="1">Uncharacterized protein</fullName>
    </submittedName>
</protein>
<accession>A0ABQ3X530</accession>
<evidence type="ECO:0000313" key="1">
    <source>
        <dbReference type="EMBL" id="GID53591.1"/>
    </source>
</evidence>
<reference evidence="1 2" key="1">
    <citation type="submission" date="2021-01" db="EMBL/GenBank/DDBJ databases">
        <title>Whole genome shotgun sequence of Actinoplanes couchii NBRC 106145.</title>
        <authorList>
            <person name="Komaki H."/>
            <person name="Tamura T."/>
        </authorList>
    </citation>
    <scope>NUCLEOTIDE SEQUENCE [LARGE SCALE GENOMIC DNA]</scope>
    <source>
        <strain evidence="1 2">NBRC 106145</strain>
    </source>
</reference>
<dbReference type="RefSeq" id="WP_203794507.1">
    <property type="nucleotide sequence ID" value="NZ_BAAAQE010000001.1"/>
</dbReference>
<evidence type="ECO:0000313" key="2">
    <source>
        <dbReference type="Proteomes" id="UP000612282"/>
    </source>
</evidence>
<comment type="caution">
    <text evidence="1">The sequence shown here is derived from an EMBL/GenBank/DDBJ whole genome shotgun (WGS) entry which is preliminary data.</text>
</comment>
<organism evidence="1 2">
    <name type="scientific">Actinoplanes couchii</name>
    <dbReference type="NCBI Taxonomy" id="403638"/>
    <lineage>
        <taxon>Bacteria</taxon>
        <taxon>Bacillati</taxon>
        <taxon>Actinomycetota</taxon>
        <taxon>Actinomycetes</taxon>
        <taxon>Micromonosporales</taxon>
        <taxon>Micromonosporaceae</taxon>
        <taxon>Actinoplanes</taxon>
    </lineage>
</organism>
<sequence length="262" mass="27429">MSKLDLLAHHLHTWAESALRRSRRVTYVHGYADDDGGAGAETAARVLSELPDLARGRELSMVAVGRDMDEVGKRLTAVRAGFPVLPIGGGTDERLAVALKAAGASNVPLLAYLDASAASEPPAATTIRAITGGKPAEVLLVLPPGGVYQGPGFPLVSSAALANGEVVVFATTSAKSLESFKDALWAAEPDRPVEEGELRRALLGHLAAEGPSTVTELRTFALTWTDYRSADVTPVLYDLIDTGEVARKPAEGRLGGDVVISL</sequence>